<feature type="coiled-coil region" evidence="1">
    <location>
        <begin position="1"/>
        <end position="32"/>
    </location>
</feature>
<keyword evidence="4" id="KW-1185">Reference proteome</keyword>
<keyword evidence="1" id="KW-0175">Coiled coil</keyword>
<name>A0ABP0HKH0_9DINO</name>
<feature type="compositionally biased region" description="Polar residues" evidence="2">
    <location>
        <begin position="76"/>
        <end position="85"/>
    </location>
</feature>
<feature type="region of interest" description="Disordered" evidence="2">
    <location>
        <begin position="65"/>
        <end position="98"/>
    </location>
</feature>
<protein>
    <submittedName>
        <fullName evidence="3">Uncharacterized protein</fullName>
    </submittedName>
</protein>
<evidence type="ECO:0000256" key="1">
    <source>
        <dbReference type="SAM" id="Coils"/>
    </source>
</evidence>
<sequence>MKLALETLQQEKEDLQQKLRASQKEVLRLELRDEDEIKAMEANQNVLLRRENDELRKIALAALRQNPQAQRKRTSSNKMQRTSLGLSEAQESKWLQPPVKSKAKLDQVAMDDLEMEQLPADSLFKAAVCAPAGHAGGSHGLRRIRSQSDSCIATFEAHRGQIYKRKIAEAGRGEAGPQVLASPCGSAKAKVTSATPSVVRLKPSGKANRYAPDPGSCRSSESRSTWRGPNLPSELNDTPGKLETRWATASVYTAAAVNADSNGWGATATAAEAVATKWREKEVGLPDDSSPQNATIQPLIDDVKVANMNERAANGAFVLEPGQQVPELQCVDEIESVATASSESLAKEDNELREFFTCGAFASGSRLDHCCPVYRLIDDGSMSGLGDAVPLYRHTISDCLLLGFPVSLLAPQTSLEDIRLFFCRGPLPVMRRFGQGALGCMEILLELFGDADSIGGKQKGEFYVLSEGPGYGNCESSGSTGSLCYLPILVARQYSRSCTPPVFVKWTSAGPKLAAS</sequence>
<reference evidence="3 4" key="1">
    <citation type="submission" date="2024-02" db="EMBL/GenBank/DDBJ databases">
        <authorList>
            <person name="Chen Y."/>
            <person name="Shah S."/>
            <person name="Dougan E. K."/>
            <person name="Thang M."/>
            <person name="Chan C."/>
        </authorList>
    </citation>
    <scope>NUCLEOTIDE SEQUENCE [LARGE SCALE GENOMIC DNA]</scope>
</reference>
<gene>
    <name evidence="3" type="ORF">CCMP2556_LOCUS2003</name>
</gene>
<evidence type="ECO:0000256" key="2">
    <source>
        <dbReference type="SAM" id="MobiDB-lite"/>
    </source>
</evidence>
<feature type="compositionally biased region" description="Polar residues" evidence="2">
    <location>
        <begin position="217"/>
        <end position="227"/>
    </location>
</feature>
<accession>A0ABP0HKH0</accession>
<dbReference type="Proteomes" id="UP001642484">
    <property type="component" value="Unassembled WGS sequence"/>
</dbReference>
<proteinExistence type="predicted"/>
<dbReference type="EMBL" id="CAXAMN010000725">
    <property type="protein sequence ID" value="CAK8990302.1"/>
    <property type="molecule type" value="Genomic_DNA"/>
</dbReference>
<evidence type="ECO:0000313" key="3">
    <source>
        <dbReference type="EMBL" id="CAK8990302.1"/>
    </source>
</evidence>
<comment type="caution">
    <text evidence="3">The sequence shown here is derived from an EMBL/GenBank/DDBJ whole genome shotgun (WGS) entry which is preliminary data.</text>
</comment>
<feature type="region of interest" description="Disordered" evidence="2">
    <location>
        <begin position="202"/>
        <end position="240"/>
    </location>
</feature>
<organism evidence="3 4">
    <name type="scientific">Durusdinium trenchii</name>
    <dbReference type="NCBI Taxonomy" id="1381693"/>
    <lineage>
        <taxon>Eukaryota</taxon>
        <taxon>Sar</taxon>
        <taxon>Alveolata</taxon>
        <taxon>Dinophyceae</taxon>
        <taxon>Suessiales</taxon>
        <taxon>Symbiodiniaceae</taxon>
        <taxon>Durusdinium</taxon>
    </lineage>
</organism>
<evidence type="ECO:0000313" key="4">
    <source>
        <dbReference type="Proteomes" id="UP001642484"/>
    </source>
</evidence>